<dbReference type="PANTHER" id="PTHR43731">
    <property type="entry name" value="RHOMBOID PROTEASE"/>
    <property type="match status" value="1"/>
</dbReference>
<dbReference type="OrthoDB" id="10260614at2759"/>
<keyword evidence="13" id="KW-1185">Reference proteome</keyword>
<dbReference type="PANTHER" id="PTHR43731:SF14">
    <property type="entry name" value="PRESENILIN-ASSOCIATED RHOMBOID-LIKE PROTEIN, MITOCHONDRIAL"/>
    <property type="match status" value="1"/>
</dbReference>
<evidence type="ECO:0000259" key="11">
    <source>
        <dbReference type="Pfam" id="PF01694"/>
    </source>
</evidence>
<keyword evidence="7 10" id="KW-1133">Transmembrane helix</keyword>
<evidence type="ECO:0000313" key="12">
    <source>
        <dbReference type="EMBL" id="ODN02936.1"/>
    </source>
</evidence>
<dbReference type="Gene3D" id="1.20.1540.10">
    <property type="entry name" value="Rhomboid-like"/>
    <property type="match status" value="1"/>
</dbReference>
<evidence type="ECO:0000256" key="8">
    <source>
        <dbReference type="ARBA" id="ARBA00023136"/>
    </source>
</evidence>
<dbReference type="EC" id="3.4.21.105" evidence="4"/>
<dbReference type="GO" id="GO:0006465">
    <property type="term" value="P:signal peptide processing"/>
    <property type="evidence" value="ECO:0007669"/>
    <property type="project" value="TreeGrafter"/>
</dbReference>
<dbReference type="InterPro" id="IPR035952">
    <property type="entry name" value="Rhomboid-like_sf"/>
</dbReference>
<evidence type="ECO:0000256" key="4">
    <source>
        <dbReference type="ARBA" id="ARBA00013039"/>
    </source>
</evidence>
<proteinExistence type="inferred from homology"/>
<protein>
    <recommendedName>
        <fullName evidence="4">rhomboid protease</fullName>
        <ecNumber evidence="4">3.4.21.105</ecNumber>
    </recommendedName>
</protein>
<comment type="similarity">
    <text evidence="3">Belongs to the peptidase S54 family.</text>
</comment>
<reference evidence="12 13" key="1">
    <citation type="journal article" date="2016" name="Genome Biol. Evol.">
        <title>Gene Family Evolution Reflects Adaptation to Soil Environmental Stressors in the Genome of the Collembolan Orchesella cincta.</title>
        <authorList>
            <person name="Faddeeva-Vakhrusheva A."/>
            <person name="Derks M.F."/>
            <person name="Anvar S.Y."/>
            <person name="Agamennone V."/>
            <person name="Suring W."/>
            <person name="Smit S."/>
            <person name="van Straalen N.M."/>
            <person name="Roelofs D."/>
        </authorList>
    </citation>
    <scope>NUCLEOTIDE SEQUENCE [LARGE SCALE GENOMIC DNA]</scope>
    <source>
        <tissue evidence="12">Mixed pool</tissue>
    </source>
</reference>
<gene>
    <name evidence="12" type="ORF">Ocin01_03745</name>
</gene>
<keyword evidence="5 10" id="KW-0812">Transmembrane</keyword>
<feature type="transmembrane region" description="Helical" evidence="10">
    <location>
        <begin position="135"/>
        <end position="159"/>
    </location>
</feature>
<dbReference type="InterPro" id="IPR050925">
    <property type="entry name" value="Rhomboid_protease_S54"/>
</dbReference>
<evidence type="ECO:0000256" key="5">
    <source>
        <dbReference type="ARBA" id="ARBA00022692"/>
    </source>
</evidence>
<dbReference type="GO" id="GO:0016020">
    <property type="term" value="C:membrane"/>
    <property type="evidence" value="ECO:0007669"/>
    <property type="project" value="UniProtKB-SubCell"/>
</dbReference>
<comment type="subcellular location">
    <subcellularLocation>
        <location evidence="2">Membrane</location>
        <topology evidence="2">Multi-pass membrane protein</topology>
    </subcellularLocation>
</comment>
<dbReference type="InterPro" id="IPR022764">
    <property type="entry name" value="Peptidase_S54_rhomboid_dom"/>
</dbReference>
<evidence type="ECO:0000256" key="1">
    <source>
        <dbReference type="ARBA" id="ARBA00000156"/>
    </source>
</evidence>
<dbReference type="STRING" id="48709.A0A1D2ND70"/>
<feature type="domain" description="Peptidase S54 rhomboid" evidence="11">
    <location>
        <begin position="250"/>
        <end position="388"/>
    </location>
</feature>
<accession>A0A1D2ND70</accession>
<dbReference type="GO" id="GO:0004252">
    <property type="term" value="F:serine-type endopeptidase activity"/>
    <property type="evidence" value="ECO:0007669"/>
    <property type="project" value="InterPro"/>
</dbReference>
<keyword evidence="6" id="KW-0378">Hydrolase</keyword>
<evidence type="ECO:0000313" key="13">
    <source>
        <dbReference type="Proteomes" id="UP000094527"/>
    </source>
</evidence>
<evidence type="ECO:0000256" key="10">
    <source>
        <dbReference type="SAM" id="Phobius"/>
    </source>
</evidence>
<dbReference type="SUPFAM" id="SSF144091">
    <property type="entry name" value="Rhomboid-like"/>
    <property type="match status" value="1"/>
</dbReference>
<evidence type="ECO:0000256" key="6">
    <source>
        <dbReference type="ARBA" id="ARBA00022801"/>
    </source>
</evidence>
<evidence type="ECO:0000256" key="3">
    <source>
        <dbReference type="ARBA" id="ARBA00009045"/>
    </source>
</evidence>
<feature type="transmembrane region" description="Helical" evidence="10">
    <location>
        <begin position="260"/>
        <end position="277"/>
    </location>
</feature>
<dbReference type="AlphaFoldDB" id="A0A1D2ND70"/>
<organism evidence="12 13">
    <name type="scientific">Orchesella cincta</name>
    <name type="common">Springtail</name>
    <name type="synonym">Podura cincta</name>
    <dbReference type="NCBI Taxonomy" id="48709"/>
    <lineage>
        <taxon>Eukaryota</taxon>
        <taxon>Metazoa</taxon>
        <taxon>Ecdysozoa</taxon>
        <taxon>Arthropoda</taxon>
        <taxon>Hexapoda</taxon>
        <taxon>Collembola</taxon>
        <taxon>Entomobryomorpha</taxon>
        <taxon>Entomobryoidea</taxon>
        <taxon>Orchesellidae</taxon>
        <taxon>Orchesellinae</taxon>
        <taxon>Orchesella</taxon>
    </lineage>
</organism>
<comment type="catalytic activity">
    <reaction evidence="1">
        <text>Cleaves type-1 transmembrane domains using a catalytic dyad composed of serine and histidine that are contributed by different transmembrane domains.</text>
        <dbReference type="EC" id="3.4.21.105"/>
    </reaction>
</comment>
<evidence type="ECO:0000256" key="7">
    <source>
        <dbReference type="ARBA" id="ARBA00022989"/>
    </source>
</evidence>
<evidence type="ECO:0000256" key="9">
    <source>
        <dbReference type="SAM" id="MobiDB-lite"/>
    </source>
</evidence>
<dbReference type="Proteomes" id="UP000094527">
    <property type="component" value="Unassembled WGS sequence"/>
</dbReference>
<feature type="transmembrane region" description="Helical" evidence="10">
    <location>
        <begin position="313"/>
        <end position="332"/>
    </location>
</feature>
<dbReference type="Pfam" id="PF01694">
    <property type="entry name" value="Rhomboid"/>
    <property type="match status" value="1"/>
</dbReference>
<evidence type="ECO:0000256" key="2">
    <source>
        <dbReference type="ARBA" id="ARBA00004141"/>
    </source>
</evidence>
<feature type="region of interest" description="Disordered" evidence="9">
    <location>
        <begin position="96"/>
        <end position="123"/>
    </location>
</feature>
<sequence>MSPPSRLSRLIKSAASVRGSLTDFTNNVRNQTKVAQDGQLTGQNFRVAGWINSCWTQFGQLGKLPKSKFSAYLSRNSLDQFSSPWSTHFVRSLRRRASEQPHAIRNKTHQSRSSDQIPDLPPVPKKFTGMDRVNFIFKPFAFTALVGTTSIVACTIWQYEEYRRQVATGRFSLSNLSIPGFGGTDQESQRRRSSVGIKFQSWWSSLSPGEKVFWPICAINGAVCLAWRVPAFTSTMINYFSCSPMGRAVCWPMLLSTFSHYSFFHLCANMFVLHSFLPAAAQIMGKEQFVALYLTSGTVASLGSHLHKIFVGSNVPSLGASGAIMGILGLVCTRMPDIQLGIIFLPGVQFTADTALKCILAVDVAGLLSGWKFMDHAAHLAGCLFGIGFSHWGKDTFWAFRDFIMTKWHRLRTSGAPS</sequence>
<dbReference type="EMBL" id="LJIJ01000092">
    <property type="protein sequence ID" value="ODN02936.1"/>
    <property type="molecule type" value="Genomic_DNA"/>
</dbReference>
<comment type="caution">
    <text evidence="12">The sequence shown here is derived from an EMBL/GenBank/DDBJ whole genome shotgun (WGS) entry which is preliminary data.</text>
</comment>
<keyword evidence="8 10" id="KW-0472">Membrane</keyword>
<name>A0A1D2ND70_ORCCI</name>